<dbReference type="Proteomes" id="UP001474120">
    <property type="component" value="Unassembled WGS sequence"/>
</dbReference>
<keyword evidence="4" id="KW-1185">Reference proteome</keyword>
<keyword evidence="3" id="KW-0378">Hydrolase</keyword>
<accession>A0ABU9KWD2</accession>
<dbReference type="InterPro" id="IPR011059">
    <property type="entry name" value="Metal-dep_hydrolase_composite"/>
</dbReference>
<dbReference type="Gene3D" id="2.30.40.10">
    <property type="entry name" value="Urease, subunit C, domain 1"/>
    <property type="match status" value="1"/>
</dbReference>
<dbReference type="RefSeq" id="WP_342158059.1">
    <property type="nucleotide sequence ID" value="NZ_JBCDNA010000001.1"/>
</dbReference>
<dbReference type="Gene3D" id="3.20.20.140">
    <property type="entry name" value="Metal-dependent hydrolases"/>
    <property type="match status" value="1"/>
</dbReference>
<name>A0ABU9KWD2_9FLAO</name>
<dbReference type="EMBL" id="JBCDNA010000001">
    <property type="protein sequence ID" value="MEL4454507.1"/>
    <property type="molecule type" value="Genomic_DNA"/>
</dbReference>
<proteinExistence type="predicted"/>
<dbReference type="CDD" id="cd01317">
    <property type="entry name" value="DHOase_IIa"/>
    <property type="match status" value="1"/>
</dbReference>
<evidence type="ECO:0000256" key="1">
    <source>
        <dbReference type="ARBA" id="ARBA00022975"/>
    </source>
</evidence>
<dbReference type="SUPFAM" id="SSF51556">
    <property type="entry name" value="Metallo-dependent hydrolases"/>
    <property type="match status" value="1"/>
</dbReference>
<evidence type="ECO:0000313" key="3">
    <source>
        <dbReference type="EMBL" id="MEL4454507.1"/>
    </source>
</evidence>
<sequence length="418" mass="46288">MNILLRSAKIIDSNSRYHNQKMDILIQHGIITNIGKKLELPKNCKEIQLKNLHVSNGWFDTSVSLGEPGYEERENIKHGLEVAARSGFTKVALNPNTNPLIDNKSAVEFLIQKSSESAVNLYPIANLTQGAQGKEMAELYDMKNSGAIAFGDYNRSVENANLLKIALLYAQNFDGVVLSFPQDAGIGTHGFVNESENTTRLGLNSIPNLSEELQISRDLALLEYTGGKLHIPTISTSKAVQLIKEAKKKGLDVTCSVASHHIFLTDEEIRSFDTNFKVTPPLRSDKDVKSLIRGIKDGTIDMIVSDHNPIDIENKNVEFENGFYGTIGMESLFGSVRKKLELEETITCLTENPCKRFDLPVSVIEKDAKAELTLFDPDAKYVFDTTDIISKSKNSAFLGKELLGKSYGIFANNKLVLS</sequence>
<reference evidence="3 4" key="1">
    <citation type="submission" date="2024-04" db="EMBL/GenBank/DDBJ databases">
        <title>whole genome sequencing of Lutimonas vermicola strain IMCC1616.</title>
        <authorList>
            <person name="Bae S.S."/>
        </authorList>
    </citation>
    <scope>NUCLEOTIDE SEQUENCE [LARGE SCALE GENOMIC DNA]</scope>
    <source>
        <strain evidence="3 4">IMCC1616</strain>
    </source>
</reference>
<dbReference type="GO" id="GO:0004151">
    <property type="term" value="F:dihydroorotase activity"/>
    <property type="evidence" value="ECO:0007669"/>
    <property type="project" value="UniProtKB-EC"/>
</dbReference>
<dbReference type="InterPro" id="IPR032466">
    <property type="entry name" value="Metal_Hydrolase"/>
</dbReference>
<comment type="caution">
    <text evidence="3">The sequence shown here is derived from an EMBL/GenBank/DDBJ whole genome shotgun (WGS) entry which is preliminary data.</text>
</comment>
<dbReference type="InterPro" id="IPR024403">
    <property type="entry name" value="DHOase_cat"/>
</dbReference>
<dbReference type="PANTHER" id="PTHR43668:SF2">
    <property type="entry name" value="ALLANTOINASE"/>
    <property type="match status" value="1"/>
</dbReference>
<evidence type="ECO:0000313" key="4">
    <source>
        <dbReference type="Proteomes" id="UP001474120"/>
    </source>
</evidence>
<dbReference type="InterPro" id="IPR004722">
    <property type="entry name" value="DHOase"/>
</dbReference>
<dbReference type="SUPFAM" id="SSF51338">
    <property type="entry name" value="Composite domain of metallo-dependent hydrolases"/>
    <property type="match status" value="1"/>
</dbReference>
<organism evidence="3 4">
    <name type="scientific">Lutimonas vermicola</name>
    <dbReference type="NCBI Taxonomy" id="414288"/>
    <lineage>
        <taxon>Bacteria</taxon>
        <taxon>Pseudomonadati</taxon>
        <taxon>Bacteroidota</taxon>
        <taxon>Flavobacteriia</taxon>
        <taxon>Flavobacteriales</taxon>
        <taxon>Flavobacteriaceae</taxon>
        <taxon>Lutimonas</taxon>
    </lineage>
</organism>
<dbReference type="Pfam" id="PF12890">
    <property type="entry name" value="DHOase"/>
    <property type="match status" value="1"/>
</dbReference>
<dbReference type="PANTHER" id="PTHR43668">
    <property type="entry name" value="ALLANTOINASE"/>
    <property type="match status" value="1"/>
</dbReference>
<keyword evidence="1" id="KW-0665">Pyrimidine biosynthesis</keyword>
<feature type="domain" description="Dihydroorotase catalytic" evidence="2">
    <location>
        <begin position="57"/>
        <end position="237"/>
    </location>
</feature>
<protein>
    <submittedName>
        <fullName evidence="3">Dihydroorotase</fullName>
        <ecNumber evidence="3">3.5.2.3</ecNumber>
    </submittedName>
</protein>
<dbReference type="EC" id="3.5.2.3" evidence="3"/>
<dbReference type="InterPro" id="IPR050138">
    <property type="entry name" value="DHOase/Allantoinase_Hydrolase"/>
</dbReference>
<evidence type="ECO:0000259" key="2">
    <source>
        <dbReference type="Pfam" id="PF12890"/>
    </source>
</evidence>
<dbReference type="NCBIfam" id="TIGR00857">
    <property type="entry name" value="pyrC_multi"/>
    <property type="match status" value="1"/>
</dbReference>
<gene>
    <name evidence="3" type="ORF">AABB81_01270</name>
</gene>